<keyword evidence="5" id="KW-1185">Reference proteome</keyword>
<dbReference type="PANTHER" id="PTHR33371">
    <property type="entry name" value="INTERMEMBRANE PHOSPHOLIPID TRANSPORT SYSTEM BINDING PROTEIN MLAD-RELATED"/>
    <property type="match status" value="1"/>
</dbReference>
<dbReference type="Proteomes" id="UP000805085">
    <property type="component" value="Unassembled WGS sequence"/>
</dbReference>
<dbReference type="RefSeq" id="WP_173302259.1">
    <property type="nucleotide sequence ID" value="NZ_JABRWQ010000007.1"/>
</dbReference>
<evidence type="ECO:0000256" key="1">
    <source>
        <dbReference type="SAM" id="MobiDB-lite"/>
    </source>
</evidence>
<accession>A0ABX2E8F1</accession>
<protein>
    <submittedName>
        <fullName evidence="4">MCE family protein</fullName>
    </submittedName>
</protein>
<dbReference type="PANTHER" id="PTHR33371:SF4">
    <property type="entry name" value="INTERMEMBRANE PHOSPHOLIPID TRANSPORT SYSTEM BINDING PROTEIN MLAD"/>
    <property type="match status" value="1"/>
</dbReference>
<sequence length="339" mass="37275">MKTTETQKIRLGIFVLLGTLLFVTAVYFIGQRQNMFEKTFTISAHFQNINGLQKGNNVRYSGIHIGTVKDISMLNDSVIKVDMAIEEKIIEHIKTDAIAAIGSDGLVGNMIINIVPGNNIGAPVVRNGDTIESYSKIGADDILSTLGSSSENIAILSSDLLKITNAVIKGKGTIGVLLNDTLMAKDLKQSVTNLRQVSYNATQSINELNTILSNIKTNDNSVLGLLINDTISNHKLKTVIKNLEISSQEIENLVKNANTVVTDIQSNKGALNYVLNDTSLVNNLKHTLKNINEGTSKFNENMEALKHNFLTRGYFKKLERQEEKAKKKGNDSNKLTNQQ</sequence>
<dbReference type="InterPro" id="IPR052336">
    <property type="entry name" value="MlaD_Phospholipid_Transporter"/>
</dbReference>
<feature type="transmembrane region" description="Helical" evidence="2">
    <location>
        <begin position="12"/>
        <end position="30"/>
    </location>
</feature>
<dbReference type="EMBL" id="JABRWQ010000007">
    <property type="protein sequence ID" value="NRD24609.1"/>
    <property type="molecule type" value="Genomic_DNA"/>
</dbReference>
<keyword evidence="2" id="KW-0812">Transmembrane</keyword>
<name>A0ABX2E8F1_9FLAO</name>
<evidence type="ECO:0000313" key="5">
    <source>
        <dbReference type="Proteomes" id="UP000805085"/>
    </source>
</evidence>
<feature type="compositionally biased region" description="Basic and acidic residues" evidence="1">
    <location>
        <begin position="320"/>
        <end position="331"/>
    </location>
</feature>
<evidence type="ECO:0000256" key="2">
    <source>
        <dbReference type="SAM" id="Phobius"/>
    </source>
</evidence>
<evidence type="ECO:0000259" key="3">
    <source>
        <dbReference type="Pfam" id="PF02470"/>
    </source>
</evidence>
<reference evidence="4 5" key="1">
    <citation type="journal article" date="2015" name="Int. J. Syst. Evol. Microbiol.">
        <title>Winogradskyella litoriviva sp. nov., isolated from coastal seawater.</title>
        <authorList>
            <person name="Nedashkovskaya O.I."/>
            <person name="Kukhlevskiy A.D."/>
            <person name="Zhukova N.V."/>
            <person name="Kim S.J."/>
            <person name="Rhee S.K."/>
            <person name="Mikhailov V.V."/>
        </authorList>
    </citation>
    <scope>NUCLEOTIDE SEQUENCE [LARGE SCALE GENOMIC DNA]</scope>
    <source>
        <strain evidence="4 5">KMM6491</strain>
    </source>
</reference>
<keyword evidence="2" id="KW-0472">Membrane</keyword>
<gene>
    <name evidence="4" type="ORF">HNV10_15250</name>
</gene>
<dbReference type="Pfam" id="PF02470">
    <property type="entry name" value="MlaD"/>
    <property type="match status" value="1"/>
</dbReference>
<keyword evidence="2" id="KW-1133">Transmembrane helix</keyword>
<feature type="region of interest" description="Disordered" evidence="1">
    <location>
        <begin position="320"/>
        <end position="339"/>
    </location>
</feature>
<comment type="caution">
    <text evidence="4">The sequence shown here is derived from an EMBL/GenBank/DDBJ whole genome shotgun (WGS) entry which is preliminary data.</text>
</comment>
<proteinExistence type="predicted"/>
<dbReference type="InterPro" id="IPR003399">
    <property type="entry name" value="Mce/MlaD"/>
</dbReference>
<organism evidence="4 5">
    <name type="scientific">Winogradskyella litoriviva</name>
    <dbReference type="NCBI Taxonomy" id="1220182"/>
    <lineage>
        <taxon>Bacteria</taxon>
        <taxon>Pseudomonadati</taxon>
        <taxon>Bacteroidota</taxon>
        <taxon>Flavobacteriia</taxon>
        <taxon>Flavobacteriales</taxon>
        <taxon>Flavobacteriaceae</taxon>
        <taxon>Winogradskyella</taxon>
    </lineage>
</organism>
<feature type="domain" description="Mce/MlaD" evidence="3">
    <location>
        <begin position="40"/>
        <end position="117"/>
    </location>
</feature>
<evidence type="ECO:0000313" key="4">
    <source>
        <dbReference type="EMBL" id="NRD24609.1"/>
    </source>
</evidence>